<accession>M1D7S6</accession>
<dbReference type="AlphaFoldDB" id="M1D7S6"/>
<protein>
    <submittedName>
        <fullName evidence="1">Uncharacterized protein</fullName>
    </submittedName>
</protein>
<reference evidence="2" key="1">
    <citation type="journal article" date="2011" name="Nature">
        <title>Genome sequence and analysis of the tuber crop potato.</title>
        <authorList>
            <consortium name="The Potato Genome Sequencing Consortium"/>
        </authorList>
    </citation>
    <scope>NUCLEOTIDE SEQUENCE [LARGE SCALE GENOMIC DNA]</scope>
    <source>
        <strain evidence="2">cv. DM1-3 516 R44</strain>
    </source>
</reference>
<evidence type="ECO:0000313" key="1">
    <source>
        <dbReference type="EnsemblPlants" id="PGSC0003DMT400084480"/>
    </source>
</evidence>
<dbReference type="InParanoid" id="M1D7S6"/>
<proteinExistence type="predicted"/>
<dbReference type="Proteomes" id="UP000011115">
    <property type="component" value="Unassembled WGS sequence"/>
</dbReference>
<dbReference type="HOGENOM" id="CLU_2872011_0_0_1"/>
<dbReference type="PaxDb" id="4113-PGSC0003DMT400084480"/>
<sequence>MNGEESIYRQGLGFQFLRGETDKNSGFKAHLEFKFEFFSHYRETSFSEDFAPFRKRKGRMDDLD</sequence>
<organism evidence="1 2">
    <name type="scientific">Solanum tuberosum</name>
    <name type="common">Potato</name>
    <dbReference type="NCBI Taxonomy" id="4113"/>
    <lineage>
        <taxon>Eukaryota</taxon>
        <taxon>Viridiplantae</taxon>
        <taxon>Streptophyta</taxon>
        <taxon>Embryophyta</taxon>
        <taxon>Tracheophyta</taxon>
        <taxon>Spermatophyta</taxon>
        <taxon>Magnoliopsida</taxon>
        <taxon>eudicotyledons</taxon>
        <taxon>Gunneridae</taxon>
        <taxon>Pentapetalae</taxon>
        <taxon>asterids</taxon>
        <taxon>lamiids</taxon>
        <taxon>Solanales</taxon>
        <taxon>Solanaceae</taxon>
        <taxon>Solanoideae</taxon>
        <taxon>Solaneae</taxon>
        <taxon>Solanum</taxon>
    </lineage>
</organism>
<keyword evidence="2" id="KW-1185">Reference proteome</keyword>
<reference evidence="1" key="2">
    <citation type="submission" date="2015-06" db="UniProtKB">
        <authorList>
            <consortium name="EnsemblPlants"/>
        </authorList>
    </citation>
    <scope>IDENTIFICATION</scope>
    <source>
        <strain evidence="1">DM1-3 516 R44</strain>
    </source>
</reference>
<name>M1D7S6_SOLTU</name>
<dbReference type="EnsemblPlants" id="PGSC0003DMT400084480">
    <property type="protein sequence ID" value="PGSC0003DMT400084480"/>
    <property type="gene ID" value="PGSC0003DMG400034091"/>
</dbReference>
<evidence type="ECO:0000313" key="2">
    <source>
        <dbReference type="Proteomes" id="UP000011115"/>
    </source>
</evidence>
<dbReference type="Gramene" id="PGSC0003DMT400084480">
    <property type="protein sequence ID" value="PGSC0003DMT400084480"/>
    <property type="gene ID" value="PGSC0003DMG400034091"/>
</dbReference>